<feature type="region of interest" description="Disordered" evidence="13">
    <location>
        <begin position="698"/>
        <end position="718"/>
    </location>
</feature>
<keyword evidence="5" id="KW-0808">Transferase</keyword>
<dbReference type="GO" id="GO:0004674">
    <property type="term" value="F:protein serine/threonine kinase activity"/>
    <property type="evidence" value="ECO:0007669"/>
    <property type="project" value="UniProtKB-KW"/>
</dbReference>
<reference evidence="15" key="1">
    <citation type="journal article" date="2023" name="Mol. Biol. Evol.">
        <title>Third-Generation Sequencing Reveals the Adaptive Role of the Epigenome in Three Deep-Sea Polychaetes.</title>
        <authorList>
            <person name="Perez M."/>
            <person name="Aroh O."/>
            <person name="Sun Y."/>
            <person name="Lan Y."/>
            <person name="Juniper S.K."/>
            <person name="Young C.R."/>
            <person name="Angers B."/>
            <person name="Qian P.Y."/>
        </authorList>
    </citation>
    <scope>NUCLEOTIDE SEQUENCE</scope>
    <source>
        <strain evidence="15">P08H-3</strain>
    </source>
</reference>
<keyword evidence="16" id="KW-1185">Reference proteome</keyword>
<dbReference type="GO" id="GO:0005634">
    <property type="term" value="C:nucleus"/>
    <property type="evidence" value="ECO:0007669"/>
    <property type="project" value="TreeGrafter"/>
</dbReference>
<protein>
    <recommendedName>
        <fullName evidence="2">dual-specificity kinase</fullName>
        <ecNumber evidence="2">2.7.12.1</ecNumber>
    </recommendedName>
</protein>
<evidence type="ECO:0000256" key="10">
    <source>
        <dbReference type="ARBA" id="ARBA00049308"/>
    </source>
</evidence>
<feature type="domain" description="Protein kinase" evidence="14">
    <location>
        <begin position="941"/>
        <end position="1237"/>
    </location>
</feature>
<dbReference type="CDD" id="cd14225">
    <property type="entry name" value="PKc_DYRK4"/>
    <property type="match status" value="1"/>
</dbReference>
<evidence type="ECO:0000256" key="2">
    <source>
        <dbReference type="ARBA" id="ARBA00013203"/>
    </source>
</evidence>
<feature type="region of interest" description="Disordered" evidence="13">
    <location>
        <begin position="307"/>
        <end position="329"/>
    </location>
</feature>
<comment type="catalytic activity">
    <reaction evidence="11">
        <text>L-tyrosyl-[protein] + ATP = O-phospho-L-tyrosyl-[protein] + ADP + H(+)</text>
        <dbReference type="Rhea" id="RHEA:10596"/>
        <dbReference type="Rhea" id="RHEA-COMP:10136"/>
        <dbReference type="Rhea" id="RHEA-COMP:20101"/>
        <dbReference type="ChEBI" id="CHEBI:15378"/>
        <dbReference type="ChEBI" id="CHEBI:30616"/>
        <dbReference type="ChEBI" id="CHEBI:46858"/>
        <dbReference type="ChEBI" id="CHEBI:61978"/>
        <dbReference type="ChEBI" id="CHEBI:456216"/>
        <dbReference type="EC" id="2.7.12.1"/>
    </reaction>
</comment>
<feature type="compositionally biased region" description="Low complexity" evidence="13">
    <location>
        <begin position="511"/>
        <end position="524"/>
    </location>
</feature>
<feature type="compositionally biased region" description="Acidic residues" evidence="13">
    <location>
        <begin position="223"/>
        <end position="235"/>
    </location>
</feature>
<dbReference type="FunFam" id="1.10.510.10:FF:000112">
    <property type="entry name" value="Putative dual specificity tyrosine-phosphorylation-regulated kinase 2"/>
    <property type="match status" value="1"/>
</dbReference>
<dbReference type="Gene3D" id="3.30.200.20">
    <property type="entry name" value="Phosphorylase Kinase, domain 1"/>
    <property type="match status" value="1"/>
</dbReference>
<dbReference type="PANTHER" id="PTHR24058:SF22">
    <property type="entry name" value="DUAL SPECIFICITY TYROSINE-PHOSPHORYLATION-REGULATED KINASE 4"/>
    <property type="match status" value="1"/>
</dbReference>
<feature type="region of interest" description="Disordered" evidence="13">
    <location>
        <begin position="156"/>
        <end position="284"/>
    </location>
</feature>
<dbReference type="Gene3D" id="3.30.10.30">
    <property type="entry name" value="DYRK"/>
    <property type="match status" value="1"/>
</dbReference>
<comment type="catalytic activity">
    <reaction evidence="10">
        <text>L-threonyl-[protein] + ATP = O-phospho-L-threonyl-[protein] + ADP + H(+)</text>
        <dbReference type="Rhea" id="RHEA:46608"/>
        <dbReference type="Rhea" id="RHEA-COMP:11060"/>
        <dbReference type="Rhea" id="RHEA-COMP:11605"/>
        <dbReference type="ChEBI" id="CHEBI:15378"/>
        <dbReference type="ChEBI" id="CHEBI:30013"/>
        <dbReference type="ChEBI" id="CHEBI:30616"/>
        <dbReference type="ChEBI" id="CHEBI:61977"/>
        <dbReference type="ChEBI" id="CHEBI:456216"/>
        <dbReference type="EC" id="2.7.12.1"/>
    </reaction>
</comment>
<evidence type="ECO:0000256" key="6">
    <source>
        <dbReference type="ARBA" id="ARBA00022741"/>
    </source>
</evidence>
<keyword evidence="3" id="KW-0723">Serine/threonine-protein kinase</keyword>
<dbReference type="GO" id="GO:0005856">
    <property type="term" value="C:cytoskeleton"/>
    <property type="evidence" value="ECO:0007669"/>
    <property type="project" value="TreeGrafter"/>
</dbReference>
<evidence type="ECO:0000256" key="7">
    <source>
        <dbReference type="ARBA" id="ARBA00022777"/>
    </source>
</evidence>
<comment type="caution">
    <text evidence="15">The sequence shown here is derived from an EMBL/GenBank/DDBJ whole genome shotgun (WGS) entry which is preliminary data.</text>
</comment>
<dbReference type="InterPro" id="IPR050494">
    <property type="entry name" value="Ser_Thr_dual-spec_kinase"/>
</dbReference>
<organism evidence="15 16">
    <name type="scientific">Paralvinella palmiformis</name>
    <dbReference type="NCBI Taxonomy" id="53620"/>
    <lineage>
        <taxon>Eukaryota</taxon>
        <taxon>Metazoa</taxon>
        <taxon>Spiralia</taxon>
        <taxon>Lophotrochozoa</taxon>
        <taxon>Annelida</taxon>
        <taxon>Polychaeta</taxon>
        <taxon>Sedentaria</taxon>
        <taxon>Canalipalpata</taxon>
        <taxon>Terebellida</taxon>
        <taxon>Terebelliformia</taxon>
        <taxon>Alvinellidae</taxon>
        <taxon>Paralvinella</taxon>
    </lineage>
</organism>
<evidence type="ECO:0000256" key="5">
    <source>
        <dbReference type="ARBA" id="ARBA00022679"/>
    </source>
</evidence>
<feature type="compositionally biased region" description="Polar residues" evidence="13">
    <location>
        <begin position="525"/>
        <end position="539"/>
    </location>
</feature>
<dbReference type="InterPro" id="IPR008271">
    <property type="entry name" value="Ser/Thr_kinase_AS"/>
</dbReference>
<dbReference type="GO" id="GO:0005737">
    <property type="term" value="C:cytoplasm"/>
    <property type="evidence" value="ECO:0007669"/>
    <property type="project" value="TreeGrafter"/>
</dbReference>
<evidence type="ECO:0000259" key="14">
    <source>
        <dbReference type="PROSITE" id="PS50011"/>
    </source>
</evidence>
<dbReference type="GO" id="GO:0005524">
    <property type="term" value="F:ATP binding"/>
    <property type="evidence" value="ECO:0007669"/>
    <property type="project" value="UniProtKB-UniRule"/>
</dbReference>
<evidence type="ECO:0000256" key="11">
    <source>
        <dbReference type="ARBA" id="ARBA00051680"/>
    </source>
</evidence>
<sequence length="1328" mass="148926">MRCGCTESRDTSYAVPSQYSYIPELLVFLPRTVTFLENQLWATRFSRICTLSAKEEIVCDESMWFAVAVTPIPLSWGRCDMADQPRMTYSNSVSMEMLPNREEHKSPHSNRRQPRRNIFRSTYCLDVSRTVTKSQNDLTSDDYENLDEWQQEVFYDARSPSSRSSRPPGVRVISKSRLYGLHGSRSKSHDRLGGTGDPDPHISDYRTTDSRGNGGHDDHIDRNDDDGGGSDDADEVLSSYDNYNCQPQRPNCKTSSGSSSSGTSSASLCRSGSYSGSSSDSSHARQLSSNSVYFTPPVSALDLDNKNQHKSREMAHGSQDLSFTIGSGNDSRGSQVLSFTIGSQPPAHRFSFSGGFQDQQDTSRSSAFSRRSREQLPVHRSSFSGITTDVQRSRDTLQQQPTPDRTVPSSPFTPATCPNQTWNRSKLGYSQARIPQQAHCVKHNSVPKINPSNYQIRIPPEYTQYEDSQIYDNNPFPVHAVTAVRTPPRHKQSDSSNRSSQFNSVPFGLGSSQQSSSPISKRSSLATLRSSEFPSVSTRISRRDSARVAALSSQRTGSPPISCLGFGLLGRQTKPRSKSLCRCLVQLSRTPEKGERIQPSTVSGRDFPVNFRLDSPFECSCGGGPFSLTFDHRGLRIRTGNRFKRSQSCASNAGTVYANPSARSRDADTDQSTIGDQSIITIEPLGNLNASYVRPLKSPQHHHRTHSTRITASHDGNKYGSQFNISNKGLVNSKSKNGILLGEKIGPGTLPQLPASRDGSKQTQAKVHSDGVLNTLPQLKNDALTRQPSYLTQRDGQTNKEVVTVAAHVGRTNKLSDENVTVPITPAANQTKTNSTAGKSVAIHRHGDKDISNDLSKLNGPDKRSDINDDLPITPEEALKLYRNRLSAFEQSEILDYPEIWFLGLEAKKIEAIQGASQNNSYDDENGSYIKVIGDHLVYRYEIMEVLGKGSFGQVVKAYDHKTNGYIAVKIIRNKKRFHHQALVEVKILDALRRKDKDSQYNIIHMGEYFYFRNHLCITFELMGMNLYELIKKNNFQGFSLALIRRLAYSMLQCLKVLHREKIIHCDLKPENILLKQRGQSSIKVIDFGSSCYEHQRVYTYIQSRFYRSPEVILGLPYSMPIDMWSFGCILAELYTGYPLFPGENEVEQLTCIMEILGLPPANILDMATRRRLFFDSKGTPRSITNSKGKKRRPGSRELSQAIKTSDSLFIDFIRRCLEWDPDNRLTPEEAIQHEWIKEGMVHRTRGTNRKHQRNTHAAAENIHVVKDKTVDDEHHHEKAVTIINDDPSNKERLQPIGAPADGHVEEELLMLQCYRFVTCDDGNASVE</sequence>
<dbReference type="InterPro" id="IPR011009">
    <property type="entry name" value="Kinase-like_dom_sf"/>
</dbReference>
<dbReference type="PROSITE" id="PS50011">
    <property type="entry name" value="PROTEIN_KINASE_DOM"/>
    <property type="match status" value="1"/>
</dbReference>
<evidence type="ECO:0000313" key="16">
    <source>
        <dbReference type="Proteomes" id="UP001208570"/>
    </source>
</evidence>
<dbReference type="InterPro" id="IPR042521">
    <property type="entry name" value="DYRK"/>
</dbReference>
<comment type="similarity">
    <text evidence="1">Belongs to the protein kinase superfamily. CMGC Ser/Thr protein kinase family. MNB/DYRK subfamily.</text>
</comment>
<dbReference type="InterPro" id="IPR000719">
    <property type="entry name" value="Prot_kinase_dom"/>
</dbReference>
<dbReference type="GO" id="GO:0004712">
    <property type="term" value="F:protein serine/threonine/tyrosine kinase activity"/>
    <property type="evidence" value="ECO:0007669"/>
    <property type="project" value="UniProtKB-EC"/>
</dbReference>
<name>A0AAD9N8C0_9ANNE</name>
<keyword evidence="7" id="KW-0418">Kinase</keyword>
<dbReference type="InterPro" id="IPR017441">
    <property type="entry name" value="Protein_kinase_ATP_BS"/>
</dbReference>
<feature type="region of interest" description="Disordered" evidence="13">
    <location>
        <begin position="486"/>
        <end position="539"/>
    </location>
</feature>
<evidence type="ECO:0000256" key="3">
    <source>
        <dbReference type="ARBA" id="ARBA00022527"/>
    </source>
</evidence>
<feature type="region of interest" description="Disordered" evidence="13">
    <location>
        <begin position="845"/>
        <end position="871"/>
    </location>
</feature>
<evidence type="ECO:0000256" key="9">
    <source>
        <dbReference type="ARBA" id="ARBA00049003"/>
    </source>
</evidence>
<comment type="catalytic activity">
    <reaction evidence="9">
        <text>L-seryl-[protein] + ATP = O-phospho-L-seryl-[protein] + ADP + H(+)</text>
        <dbReference type="Rhea" id="RHEA:17989"/>
        <dbReference type="Rhea" id="RHEA-COMP:9863"/>
        <dbReference type="Rhea" id="RHEA-COMP:11604"/>
        <dbReference type="ChEBI" id="CHEBI:15378"/>
        <dbReference type="ChEBI" id="CHEBI:29999"/>
        <dbReference type="ChEBI" id="CHEBI:30616"/>
        <dbReference type="ChEBI" id="CHEBI:83421"/>
        <dbReference type="ChEBI" id="CHEBI:456216"/>
        <dbReference type="EC" id="2.7.12.1"/>
    </reaction>
</comment>
<dbReference type="SUPFAM" id="SSF56112">
    <property type="entry name" value="Protein kinase-like (PK-like)"/>
    <property type="match status" value="1"/>
</dbReference>
<evidence type="ECO:0000256" key="13">
    <source>
        <dbReference type="SAM" id="MobiDB-lite"/>
    </source>
</evidence>
<dbReference type="Proteomes" id="UP001208570">
    <property type="component" value="Unassembled WGS sequence"/>
</dbReference>
<evidence type="ECO:0000256" key="1">
    <source>
        <dbReference type="ARBA" id="ARBA00008867"/>
    </source>
</evidence>
<dbReference type="PROSITE" id="PS00107">
    <property type="entry name" value="PROTEIN_KINASE_ATP"/>
    <property type="match status" value="1"/>
</dbReference>
<dbReference type="Pfam" id="PF00069">
    <property type="entry name" value="Pkinase"/>
    <property type="match status" value="1"/>
</dbReference>
<feature type="compositionally biased region" description="Low complexity" evidence="13">
    <location>
        <begin position="158"/>
        <end position="168"/>
    </location>
</feature>
<evidence type="ECO:0000313" key="15">
    <source>
        <dbReference type="EMBL" id="KAK2160585.1"/>
    </source>
</evidence>
<evidence type="ECO:0000256" key="12">
    <source>
        <dbReference type="PROSITE-ProRule" id="PRU10141"/>
    </source>
</evidence>
<feature type="compositionally biased region" description="Basic and acidic residues" evidence="13">
    <location>
        <begin position="187"/>
        <end position="222"/>
    </location>
</feature>
<evidence type="ECO:0000256" key="4">
    <source>
        <dbReference type="ARBA" id="ARBA00022553"/>
    </source>
</evidence>
<feature type="binding site" evidence="12">
    <location>
        <position position="970"/>
    </location>
    <ligand>
        <name>ATP</name>
        <dbReference type="ChEBI" id="CHEBI:30616"/>
    </ligand>
</feature>
<feature type="compositionally biased region" description="Low complexity" evidence="13">
    <location>
        <begin position="255"/>
        <end position="281"/>
    </location>
</feature>
<keyword evidence="8 12" id="KW-0067">ATP-binding</keyword>
<dbReference type="EMBL" id="JAODUP010000130">
    <property type="protein sequence ID" value="KAK2160585.1"/>
    <property type="molecule type" value="Genomic_DNA"/>
</dbReference>
<dbReference type="PROSITE" id="PS00108">
    <property type="entry name" value="PROTEIN_KINASE_ST"/>
    <property type="match status" value="1"/>
</dbReference>
<keyword evidence="4" id="KW-0597">Phosphoprotein</keyword>
<gene>
    <name evidence="15" type="ORF">LSH36_130g05003</name>
</gene>
<dbReference type="SMART" id="SM00220">
    <property type="entry name" value="S_TKc"/>
    <property type="match status" value="1"/>
</dbReference>
<proteinExistence type="inferred from homology"/>
<dbReference type="Gene3D" id="1.10.510.10">
    <property type="entry name" value="Transferase(Phosphotransferase) domain 1"/>
    <property type="match status" value="1"/>
</dbReference>
<dbReference type="PANTHER" id="PTHR24058">
    <property type="entry name" value="DUAL SPECIFICITY PROTEIN KINASE"/>
    <property type="match status" value="1"/>
</dbReference>
<feature type="compositionally biased region" description="Polar residues" evidence="13">
    <location>
        <begin position="319"/>
        <end position="329"/>
    </location>
</feature>
<feature type="region of interest" description="Disordered" evidence="13">
    <location>
        <begin position="348"/>
        <end position="423"/>
    </location>
</feature>
<accession>A0AAD9N8C0</accession>
<dbReference type="EC" id="2.7.12.1" evidence="2"/>
<evidence type="ECO:0000256" key="8">
    <source>
        <dbReference type="ARBA" id="ARBA00022840"/>
    </source>
</evidence>
<feature type="compositionally biased region" description="Low complexity" evidence="13">
    <location>
        <begin position="494"/>
        <end position="504"/>
    </location>
</feature>
<dbReference type="FunFam" id="3.30.200.20:FF:000127">
    <property type="entry name" value="Putative dual specificity tyrosine-phosphorylation-regulated kinase 2"/>
    <property type="match status" value="1"/>
</dbReference>
<feature type="region of interest" description="Disordered" evidence="13">
    <location>
        <begin position="1178"/>
        <end position="1199"/>
    </location>
</feature>
<feature type="compositionally biased region" description="Polar residues" evidence="13">
    <location>
        <begin position="381"/>
        <end position="423"/>
    </location>
</feature>
<keyword evidence="6 12" id="KW-0547">Nucleotide-binding</keyword>
<feature type="compositionally biased region" description="Polar residues" evidence="13">
    <location>
        <begin position="239"/>
        <end position="254"/>
    </location>
</feature>